<proteinExistence type="predicted"/>
<evidence type="ECO:0000313" key="5">
    <source>
        <dbReference type="EMBL" id="KAJ04286.1"/>
    </source>
</evidence>
<evidence type="ECO:0000256" key="3">
    <source>
        <dbReference type="ARBA" id="ARBA00023163"/>
    </source>
</evidence>
<dbReference type="PANTHER" id="PTHR44688">
    <property type="entry name" value="DNA-BINDING TRANSCRIPTIONAL ACTIVATOR DEVR_DOSR"/>
    <property type="match status" value="1"/>
</dbReference>
<keyword evidence="6" id="KW-1185">Reference proteome</keyword>
<evidence type="ECO:0000256" key="2">
    <source>
        <dbReference type="ARBA" id="ARBA00023125"/>
    </source>
</evidence>
<dbReference type="PROSITE" id="PS50043">
    <property type="entry name" value="HTH_LUXR_2"/>
    <property type="match status" value="1"/>
</dbReference>
<keyword evidence="1" id="KW-0805">Transcription regulation</keyword>
<dbReference type="Pfam" id="PF00196">
    <property type="entry name" value="GerE"/>
    <property type="match status" value="1"/>
</dbReference>
<dbReference type="SMART" id="SM00421">
    <property type="entry name" value="HTH_LUXR"/>
    <property type="match status" value="1"/>
</dbReference>
<dbReference type="GO" id="GO:0006355">
    <property type="term" value="P:regulation of DNA-templated transcription"/>
    <property type="evidence" value="ECO:0007669"/>
    <property type="project" value="InterPro"/>
</dbReference>
<organism evidence="5 6">
    <name type="scientific">Sulfitobacter mediterraneus</name>
    <dbReference type="NCBI Taxonomy" id="83219"/>
    <lineage>
        <taxon>Bacteria</taxon>
        <taxon>Pseudomonadati</taxon>
        <taxon>Pseudomonadota</taxon>
        <taxon>Alphaproteobacteria</taxon>
        <taxon>Rhodobacterales</taxon>
        <taxon>Roseobacteraceae</taxon>
        <taxon>Sulfitobacter</taxon>
    </lineage>
</organism>
<dbReference type="Gene3D" id="1.10.10.10">
    <property type="entry name" value="Winged helix-like DNA-binding domain superfamily/Winged helix DNA-binding domain"/>
    <property type="match status" value="1"/>
</dbReference>
<evidence type="ECO:0000256" key="1">
    <source>
        <dbReference type="ARBA" id="ARBA00023015"/>
    </source>
</evidence>
<dbReference type="GO" id="GO:0003677">
    <property type="term" value="F:DNA binding"/>
    <property type="evidence" value="ECO:0007669"/>
    <property type="project" value="UniProtKB-KW"/>
</dbReference>
<name>A0A061SRH2_9RHOB</name>
<dbReference type="InterPro" id="IPR016032">
    <property type="entry name" value="Sig_transdc_resp-reg_C-effctor"/>
</dbReference>
<dbReference type="SUPFAM" id="SSF46894">
    <property type="entry name" value="C-terminal effector domain of the bipartite response regulators"/>
    <property type="match status" value="1"/>
</dbReference>
<sequence>MLALKKSNPANENVLALTAAQCAGLVENIGSAGLVPALLKLGHEVCRADFVSIFCQGDRDVPLSVGTDSCKGKRRAEQAAQGYNRHIDQDPNTALLSGSNGKGDFLTHQDAADIKSFTYRRDCYDLPGIAGRISLVRRTSTYGLSVSLYTAEETGVFDQPNRAKAEALLAFLLAAVERHVAFSLKGSVWMEQDIQARLALSYPGLTHREREVAAMAIKGRTAAQTAQILGLAETTIITHRKNAYKRMNVASLRQLVAKF</sequence>
<dbReference type="EMBL" id="JEMU01000003">
    <property type="protein sequence ID" value="KAJ04286.1"/>
    <property type="molecule type" value="Genomic_DNA"/>
</dbReference>
<dbReference type="CDD" id="cd06170">
    <property type="entry name" value="LuxR_C_like"/>
    <property type="match status" value="1"/>
</dbReference>
<accession>A0A061SRH2</accession>
<evidence type="ECO:0000313" key="6">
    <source>
        <dbReference type="Proteomes" id="UP000027337"/>
    </source>
</evidence>
<keyword evidence="2" id="KW-0238">DNA-binding</keyword>
<dbReference type="PRINTS" id="PR00038">
    <property type="entry name" value="HTHLUXR"/>
</dbReference>
<feature type="domain" description="HTH luxR-type" evidence="4">
    <location>
        <begin position="198"/>
        <end position="259"/>
    </location>
</feature>
<reference evidence="5 6" key="1">
    <citation type="journal article" date="2014" name="Genome Announc.">
        <title>Draft Genome Sequences of Two Isolates of the Roseobacter Group, Sulfitobacter sp. Strains 3SOLIMAR09 and 1FIGIMAR09, from Harbors of Mallorca Island (Mediterranean Sea).</title>
        <authorList>
            <person name="Mas-Llado M."/>
            <person name="Pina-Villalonga J.M."/>
            <person name="Brunet-Galmes I."/>
            <person name="Nogales B."/>
            <person name="Bosch R."/>
        </authorList>
    </citation>
    <scope>NUCLEOTIDE SEQUENCE [LARGE SCALE GENOMIC DNA]</scope>
    <source>
        <strain evidence="5 6">1FIGIMAR09</strain>
    </source>
</reference>
<protein>
    <recommendedName>
        <fullName evidence="4">HTH luxR-type domain-containing protein</fullName>
    </recommendedName>
</protein>
<keyword evidence="3" id="KW-0804">Transcription</keyword>
<dbReference type="AlphaFoldDB" id="A0A061SRH2"/>
<dbReference type="InterPro" id="IPR000792">
    <property type="entry name" value="Tscrpt_reg_LuxR_C"/>
</dbReference>
<dbReference type="Proteomes" id="UP000027337">
    <property type="component" value="Unassembled WGS sequence"/>
</dbReference>
<dbReference type="eggNOG" id="COG2197">
    <property type="taxonomic scope" value="Bacteria"/>
</dbReference>
<dbReference type="STRING" id="83219.PM02_05355"/>
<evidence type="ECO:0000259" key="4">
    <source>
        <dbReference type="PROSITE" id="PS50043"/>
    </source>
</evidence>
<gene>
    <name evidence="5" type="ORF">PM02_05355</name>
</gene>
<dbReference type="PANTHER" id="PTHR44688:SF16">
    <property type="entry name" value="DNA-BINDING TRANSCRIPTIONAL ACTIVATOR DEVR_DOSR"/>
    <property type="match status" value="1"/>
</dbReference>
<comment type="caution">
    <text evidence="5">The sequence shown here is derived from an EMBL/GenBank/DDBJ whole genome shotgun (WGS) entry which is preliminary data.</text>
</comment>
<dbReference type="InterPro" id="IPR036388">
    <property type="entry name" value="WH-like_DNA-bd_sf"/>
</dbReference>